<evidence type="ECO:0000256" key="1">
    <source>
        <dbReference type="ARBA" id="ARBA00022801"/>
    </source>
</evidence>
<dbReference type="GO" id="GO:0016042">
    <property type="term" value="P:lipid catabolic process"/>
    <property type="evidence" value="ECO:0007669"/>
    <property type="project" value="InterPro"/>
</dbReference>
<dbReference type="PANTHER" id="PTHR34853">
    <property type="match status" value="1"/>
</dbReference>
<evidence type="ECO:0000256" key="2">
    <source>
        <dbReference type="SAM" id="SignalP"/>
    </source>
</evidence>
<protein>
    <submittedName>
        <fullName evidence="3">Secretory lipase-domain-containing protein</fullName>
    </submittedName>
</protein>
<dbReference type="SUPFAM" id="SSF53474">
    <property type="entry name" value="alpha/beta-Hydrolases"/>
    <property type="match status" value="1"/>
</dbReference>
<accession>A0A5N7C5V3</accession>
<dbReference type="Gene3D" id="3.40.50.1820">
    <property type="entry name" value="alpha/beta hydrolase"/>
    <property type="match status" value="1"/>
</dbReference>
<feature type="signal peptide" evidence="2">
    <location>
        <begin position="1"/>
        <end position="20"/>
    </location>
</feature>
<dbReference type="Pfam" id="PF03583">
    <property type="entry name" value="LIP"/>
    <property type="match status" value="1"/>
</dbReference>
<feature type="chain" id="PRO_5025059989" evidence="2">
    <location>
        <begin position="21"/>
        <end position="423"/>
    </location>
</feature>
<dbReference type="AlphaFoldDB" id="A0A5N7C5V3"/>
<keyword evidence="1" id="KW-0378">Hydrolase</keyword>
<proteinExistence type="predicted"/>
<evidence type="ECO:0000313" key="3">
    <source>
        <dbReference type="EMBL" id="KAE8389491.1"/>
    </source>
</evidence>
<dbReference type="EMBL" id="ML735265">
    <property type="protein sequence ID" value="KAE8389491.1"/>
    <property type="molecule type" value="Genomic_DNA"/>
</dbReference>
<keyword evidence="2" id="KW-0732">Signal</keyword>
<dbReference type="OrthoDB" id="2373480at2759"/>
<dbReference type="InterPro" id="IPR029058">
    <property type="entry name" value="AB_hydrolase_fold"/>
</dbReference>
<name>A0A5N7C5V3_PETAA</name>
<dbReference type="GO" id="GO:0004806">
    <property type="term" value="F:triacylglycerol lipase activity"/>
    <property type="evidence" value="ECO:0007669"/>
    <property type="project" value="InterPro"/>
</dbReference>
<dbReference type="PANTHER" id="PTHR34853:SF5">
    <property type="entry name" value="LIP-DOMAIN-CONTAINING PROTEIN-RELATED"/>
    <property type="match status" value="1"/>
</dbReference>
<dbReference type="InterPro" id="IPR005152">
    <property type="entry name" value="Lipase_secreted"/>
</dbReference>
<dbReference type="Proteomes" id="UP000326877">
    <property type="component" value="Unassembled WGS sequence"/>
</dbReference>
<dbReference type="Gene3D" id="1.10.260.130">
    <property type="match status" value="1"/>
</dbReference>
<organism evidence="3">
    <name type="scientific">Petromyces alliaceus</name>
    <name type="common">Aspergillus alliaceus</name>
    <dbReference type="NCBI Taxonomy" id="209559"/>
    <lineage>
        <taxon>Eukaryota</taxon>
        <taxon>Fungi</taxon>
        <taxon>Dikarya</taxon>
        <taxon>Ascomycota</taxon>
        <taxon>Pezizomycotina</taxon>
        <taxon>Eurotiomycetes</taxon>
        <taxon>Eurotiomycetidae</taxon>
        <taxon>Eurotiales</taxon>
        <taxon>Aspergillaceae</taxon>
        <taxon>Aspergillus</taxon>
        <taxon>Aspergillus subgen. Circumdati</taxon>
    </lineage>
</organism>
<reference evidence="3" key="1">
    <citation type="submission" date="2019-04" db="EMBL/GenBank/DDBJ databases">
        <title>Friends and foes A comparative genomics studyof 23 Aspergillus species from section Flavi.</title>
        <authorList>
            <consortium name="DOE Joint Genome Institute"/>
            <person name="Kjaerbolling I."/>
            <person name="Vesth T."/>
            <person name="Frisvad J.C."/>
            <person name="Nybo J.L."/>
            <person name="Theobald S."/>
            <person name="Kildgaard S."/>
            <person name="Isbrandt T."/>
            <person name="Kuo A."/>
            <person name="Sato A."/>
            <person name="Lyhne E.K."/>
            <person name="Kogle M.E."/>
            <person name="Wiebenga A."/>
            <person name="Kun R.S."/>
            <person name="Lubbers R.J."/>
            <person name="Makela M.R."/>
            <person name="Barry K."/>
            <person name="Chovatia M."/>
            <person name="Clum A."/>
            <person name="Daum C."/>
            <person name="Haridas S."/>
            <person name="He G."/>
            <person name="LaButti K."/>
            <person name="Lipzen A."/>
            <person name="Mondo S."/>
            <person name="Riley R."/>
            <person name="Salamov A."/>
            <person name="Simmons B.A."/>
            <person name="Magnuson J.K."/>
            <person name="Henrissat B."/>
            <person name="Mortensen U.H."/>
            <person name="Larsen T.O."/>
            <person name="Devries R.P."/>
            <person name="Grigoriev I.V."/>
            <person name="Machida M."/>
            <person name="Baker S.E."/>
            <person name="Andersen M.R."/>
        </authorList>
    </citation>
    <scope>NUCLEOTIDE SEQUENCE [LARGE SCALE GENOMIC DNA]</scope>
    <source>
        <strain evidence="3">IBT 14317</strain>
    </source>
</reference>
<gene>
    <name evidence="3" type="ORF">BDV23DRAFT_157117</name>
</gene>
<sequence>MISPARLLPLVGSLLSLVSGLPTTSPTSVVRPPTEDPFYSAPHGYETTPPGTILRLRPAPGNLTALVGNASAVYNIVFRTTDSQYHPSWAVTTLFIPSKPHHGNMSSLLSYQIAYDSHDINASPSYAMYSSPPIDISLALSQGWHVNVPDYEGPLASFTAGVQSGHSTLDSIRSVLYSNVTAFNIKASSSRTALWGYSGGALASEWATELQAQYAPELRLAGAALGGLTPNITNVMDSVTGTLSAGLIPEAVLGLASQYPATYKFLVSQLNPQGNYNRSAFLSAQNMTLSQAEVFFAGQDVYKYFVNGSDTFKAPVVQHALNRDGYMGYHGVPQLPIYAYKAIHDQVSPVGDTDALLKRYCGVGVNILYERNTVGGHSAESINGHARSLQFVASVLDGSYARLYPTKGCTFRDVTLNVTDSAL</sequence>